<dbReference type="InterPro" id="IPR050855">
    <property type="entry name" value="NDM-1-like"/>
</dbReference>
<gene>
    <name evidence="2" type="ORF">LCGC14_1950500</name>
</gene>
<organism evidence="2">
    <name type="scientific">marine sediment metagenome</name>
    <dbReference type="NCBI Taxonomy" id="412755"/>
    <lineage>
        <taxon>unclassified sequences</taxon>
        <taxon>metagenomes</taxon>
        <taxon>ecological metagenomes</taxon>
    </lineage>
</organism>
<evidence type="ECO:0000259" key="1">
    <source>
        <dbReference type="SMART" id="SM00849"/>
    </source>
</evidence>
<proteinExistence type="predicted"/>
<accession>A0A0F9FHK1</accession>
<dbReference type="AlphaFoldDB" id="A0A0F9FHK1"/>
<dbReference type="Pfam" id="PF00753">
    <property type="entry name" value="Lactamase_B"/>
    <property type="match status" value="1"/>
</dbReference>
<dbReference type="SMART" id="SM00849">
    <property type="entry name" value="Lactamase_B"/>
    <property type="match status" value="1"/>
</dbReference>
<feature type="domain" description="Metallo-beta-lactamase" evidence="1">
    <location>
        <begin position="17"/>
        <end position="213"/>
    </location>
</feature>
<dbReference type="Gene3D" id="3.60.15.10">
    <property type="entry name" value="Ribonuclease Z/Hydroxyacylglutathione hydrolase-like"/>
    <property type="match status" value="1"/>
</dbReference>
<dbReference type="PANTHER" id="PTHR42951:SF17">
    <property type="entry name" value="METALLO-BETA-LACTAMASE DOMAIN-CONTAINING PROTEIN"/>
    <property type="match status" value="1"/>
</dbReference>
<dbReference type="InterPro" id="IPR001279">
    <property type="entry name" value="Metallo-B-lactamas"/>
</dbReference>
<dbReference type="PANTHER" id="PTHR42951">
    <property type="entry name" value="METALLO-BETA-LACTAMASE DOMAIN-CONTAINING"/>
    <property type="match status" value="1"/>
</dbReference>
<name>A0A0F9FHK1_9ZZZZ</name>
<dbReference type="EMBL" id="LAZR01021281">
    <property type="protein sequence ID" value="KKL85859.1"/>
    <property type="molecule type" value="Genomic_DNA"/>
</dbReference>
<dbReference type="CDD" id="cd07721">
    <property type="entry name" value="yflN-like_MBL-fold"/>
    <property type="match status" value="1"/>
</dbReference>
<sequence>MALEEIVSGVYGIGMGYVNAFFIVGEDGLTLVDSGLAKKKDTILGAVAGAGRQPADLRHILITHHHIDHIGSLAALKEATGAKCYVHPADSPIVRGEEPQPGPNPGSLLGKLAGPLLSRMSPPAPPADVDVEVGDGEELPLAGGIKAVHTPGHTPGHLSFLLPSKNVLFVGDAAANMLRLGLPIGMFTADREQAKESIGKLAALEFDVACFGHGRVLKGEANLRFRRLAEKLAR</sequence>
<dbReference type="SUPFAM" id="SSF56281">
    <property type="entry name" value="Metallo-hydrolase/oxidoreductase"/>
    <property type="match status" value="1"/>
</dbReference>
<evidence type="ECO:0000313" key="2">
    <source>
        <dbReference type="EMBL" id="KKL85859.1"/>
    </source>
</evidence>
<dbReference type="InterPro" id="IPR036866">
    <property type="entry name" value="RibonucZ/Hydroxyglut_hydro"/>
</dbReference>
<reference evidence="2" key="1">
    <citation type="journal article" date="2015" name="Nature">
        <title>Complex archaea that bridge the gap between prokaryotes and eukaryotes.</title>
        <authorList>
            <person name="Spang A."/>
            <person name="Saw J.H."/>
            <person name="Jorgensen S.L."/>
            <person name="Zaremba-Niedzwiedzka K."/>
            <person name="Martijn J."/>
            <person name="Lind A.E."/>
            <person name="van Eijk R."/>
            <person name="Schleper C."/>
            <person name="Guy L."/>
            <person name="Ettema T.J."/>
        </authorList>
    </citation>
    <scope>NUCLEOTIDE SEQUENCE</scope>
</reference>
<comment type="caution">
    <text evidence="2">The sequence shown here is derived from an EMBL/GenBank/DDBJ whole genome shotgun (WGS) entry which is preliminary data.</text>
</comment>
<protein>
    <recommendedName>
        <fullName evidence="1">Metallo-beta-lactamase domain-containing protein</fullName>
    </recommendedName>
</protein>